<dbReference type="STRING" id="1447875.A0A2B7XP89"/>
<keyword evidence="2" id="KW-1133">Transmembrane helix</keyword>
<proteinExistence type="predicted"/>
<gene>
    <name evidence="4" type="ORF">AJ79_05272</name>
</gene>
<dbReference type="Gene3D" id="1.10.167.10">
    <property type="entry name" value="Regulator of G-protein Signalling 4, domain 2"/>
    <property type="match status" value="1"/>
</dbReference>
<dbReference type="SUPFAM" id="SSF48097">
    <property type="entry name" value="Regulator of G-protein signaling, RGS"/>
    <property type="match status" value="1"/>
</dbReference>
<feature type="transmembrane region" description="Helical" evidence="2">
    <location>
        <begin position="430"/>
        <end position="452"/>
    </location>
</feature>
<keyword evidence="5" id="KW-1185">Reference proteome</keyword>
<dbReference type="AlphaFoldDB" id="A0A2B7XP89"/>
<feature type="compositionally biased region" description="Basic and acidic residues" evidence="1">
    <location>
        <begin position="182"/>
        <end position="206"/>
    </location>
</feature>
<feature type="transmembrane region" description="Helical" evidence="2">
    <location>
        <begin position="331"/>
        <end position="355"/>
    </location>
</feature>
<comment type="caution">
    <text evidence="4">The sequence shown here is derived from an EMBL/GenBank/DDBJ whole genome shotgun (WGS) entry which is preliminary data.</text>
</comment>
<keyword evidence="2" id="KW-0812">Transmembrane</keyword>
<dbReference type="PANTHER" id="PTHR39466">
    <property type="entry name" value="RGS DOMAIN-CONTAINING PROTEIN"/>
    <property type="match status" value="1"/>
</dbReference>
<dbReference type="EMBL" id="PDNB01000082">
    <property type="protein sequence ID" value="PGH10799.1"/>
    <property type="molecule type" value="Genomic_DNA"/>
</dbReference>
<name>A0A2B7XP89_9EURO</name>
<protein>
    <recommendedName>
        <fullName evidence="3">RGS domain-containing protein</fullName>
    </recommendedName>
</protein>
<evidence type="ECO:0000313" key="5">
    <source>
        <dbReference type="Proteomes" id="UP000223968"/>
    </source>
</evidence>
<dbReference type="OrthoDB" id="3232309at2759"/>
<keyword evidence="2" id="KW-0472">Membrane</keyword>
<organism evidence="4 5">
    <name type="scientific">Helicocarpus griseus UAMH5409</name>
    <dbReference type="NCBI Taxonomy" id="1447875"/>
    <lineage>
        <taxon>Eukaryota</taxon>
        <taxon>Fungi</taxon>
        <taxon>Dikarya</taxon>
        <taxon>Ascomycota</taxon>
        <taxon>Pezizomycotina</taxon>
        <taxon>Eurotiomycetes</taxon>
        <taxon>Eurotiomycetidae</taxon>
        <taxon>Onygenales</taxon>
        <taxon>Ajellomycetaceae</taxon>
        <taxon>Helicocarpus</taxon>
    </lineage>
</organism>
<evidence type="ECO:0000313" key="4">
    <source>
        <dbReference type="EMBL" id="PGH10799.1"/>
    </source>
</evidence>
<feature type="region of interest" description="Disordered" evidence="1">
    <location>
        <begin position="139"/>
        <end position="206"/>
    </location>
</feature>
<dbReference type="InterPro" id="IPR044926">
    <property type="entry name" value="RGS_subdomain_2"/>
</dbReference>
<dbReference type="Proteomes" id="UP000223968">
    <property type="component" value="Unassembled WGS sequence"/>
</dbReference>
<feature type="transmembrane region" description="Helical" evidence="2">
    <location>
        <begin position="297"/>
        <end position="319"/>
    </location>
</feature>
<evidence type="ECO:0000259" key="3">
    <source>
        <dbReference type="Pfam" id="PF00615"/>
    </source>
</evidence>
<evidence type="ECO:0000256" key="2">
    <source>
        <dbReference type="SAM" id="Phobius"/>
    </source>
</evidence>
<dbReference type="InterPro" id="IPR036305">
    <property type="entry name" value="RGS_sf"/>
</dbReference>
<feature type="compositionally biased region" description="Pro residues" evidence="1">
    <location>
        <begin position="144"/>
        <end position="161"/>
    </location>
</feature>
<dbReference type="InterPro" id="IPR016137">
    <property type="entry name" value="RGS"/>
</dbReference>
<sequence length="458" mass="52390">MAFRLFKRCPVPEPPTRAPGAYEEDKRSRFARIPDVWRNRDGLSFDMVIGGCTCPPCTLRDFMNYLIYVERNAEYLQFFLWHRDYSRRFALIAESQRRLSPEWTGKEKPGPDVHVTQIANPNPRTPSLSPDAAAIADGTEPILPQFPPPVHTAPPSTPPQSPNDFDSEWQASPRTGMIDCDSSPRTERAQMEDSPNRTAERTDATRTREDEVRLRFIAQPFRKEISKIFATYIADGSSRQLNLTSQERDNLMRALAYTTHPSAFSQVAEAVEWVLRQQSHPNFIRWTLSNSNRHRLLVARVLSCTALFFGLVAGILPIFSSATRAWRALSALILLPGAIAFLSSWDGACILFLFLNRRQLHPWELFSDEDEHTLEKLGIVHKAFESIGETNSYEDEPWIPRYEKRNFFQKVFDPETHIQDPALRRIHFIVLLRTSVVATILTAVLVGIFLAMPKGNFF</sequence>
<reference evidence="4 5" key="1">
    <citation type="submission" date="2017-10" db="EMBL/GenBank/DDBJ databases">
        <title>Comparative genomics in systemic dimorphic fungi from Ajellomycetaceae.</title>
        <authorList>
            <person name="Munoz J.F."/>
            <person name="Mcewen J.G."/>
            <person name="Clay O.K."/>
            <person name="Cuomo C.A."/>
        </authorList>
    </citation>
    <scope>NUCLEOTIDE SEQUENCE [LARGE SCALE GENOMIC DNA]</scope>
    <source>
        <strain evidence="4 5">UAMH5409</strain>
    </source>
</reference>
<dbReference type="Pfam" id="PF00615">
    <property type="entry name" value="RGS"/>
    <property type="match status" value="1"/>
</dbReference>
<dbReference type="PANTHER" id="PTHR39466:SF1">
    <property type="entry name" value="RGS DOMAIN-CONTAINING PROTEIN"/>
    <property type="match status" value="1"/>
</dbReference>
<feature type="domain" description="RGS" evidence="3">
    <location>
        <begin position="222"/>
        <end position="285"/>
    </location>
</feature>
<accession>A0A2B7XP89</accession>
<evidence type="ECO:0000256" key="1">
    <source>
        <dbReference type="SAM" id="MobiDB-lite"/>
    </source>
</evidence>